<dbReference type="InterPro" id="IPR003439">
    <property type="entry name" value="ABC_transporter-like_ATP-bd"/>
</dbReference>
<dbReference type="PROSITE" id="PS50893">
    <property type="entry name" value="ABC_TRANSPORTER_2"/>
    <property type="match status" value="1"/>
</dbReference>
<dbReference type="Pfam" id="PF12399">
    <property type="entry name" value="BCA_ABC_TP_C"/>
    <property type="match status" value="1"/>
</dbReference>
<dbReference type="Gene3D" id="3.40.50.300">
    <property type="entry name" value="P-loop containing nucleotide triphosphate hydrolases"/>
    <property type="match status" value="1"/>
</dbReference>
<dbReference type="InterPro" id="IPR051120">
    <property type="entry name" value="ABC_AA/LPS_Transport"/>
</dbReference>
<dbReference type="PANTHER" id="PTHR45772">
    <property type="entry name" value="CONSERVED COMPONENT OF ABC TRANSPORTER FOR NATURAL AMINO ACIDS-RELATED"/>
    <property type="match status" value="1"/>
</dbReference>
<dbReference type="PANTHER" id="PTHR45772:SF7">
    <property type="entry name" value="AMINO ACID ABC TRANSPORTER ATP-BINDING PROTEIN"/>
    <property type="match status" value="1"/>
</dbReference>
<dbReference type="AlphaFoldDB" id="A0A537LLF9"/>
<dbReference type="GO" id="GO:0005886">
    <property type="term" value="C:plasma membrane"/>
    <property type="evidence" value="ECO:0007669"/>
    <property type="project" value="TreeGrafter"/>
</dbReference>
<feature type="domain" description="ABC transporter" evidence="4">
    <location>
        <begin position="40"/>
        <end position="273"/>
    </location>
</feature>
<dbReference type="SMART" id="SM00382">
    <property type="entry name" value="AAA"/>
    <property type="match status" value="1"/>
</dbReference>
<dbReference type="CDD" id="cd03219">
    <property type="entry name" value="ABC_Mj1267_LivG_branched"/>
    <property type="match status" value="1"/>
</dbReference>
<sequence length="280" mass="30663">MLLDLLHRPAGHRCVPCRQVLSRHAVGGQGFRSFLKQTLLAIEGLTQRFGGVAALTDVSFSVDAHTIQALIGPNGAGKTTLFNAITGFLRLDSGRVSFKGRRIDGMTPQRIARLGMVRSFQSIRMFKGLTVYESLLVSRPREHRWSVRASQAKVGRMLERMRLADVADRICSDLPLLAQRRVEVARALMTDPTMILLDEPSAGATVPERHALVELIAELKAAGTTVMVIEHNVPFVMQVSDRMVVLDFGKKVADGTPVEIAGNPIVREIYLGSNEEQGGA</sequence>
<dbReference type="SUPFAM" id="SSF52540">
    <property type="entry name" value="P-loop containing nucleoside triphosphate hydrolases"/>
    <property type="match status" value="1"/>
</dbReference>
<evidence type="ECO:0000256" key="2">
    <source>
        <dbReference type="ARBA" id="ARBA00022741"/>
    </source>
</evidence>
<dbReference type="Pfam" id="PF00005">
    <property type="entry name" value="ABC_tran"/>
    <property type="match status" value="1"/>
</dbReference>
<dbReference type="InterPro" id="IPR003593">
    <property type="entry name" value="AAA+_ATPase"/>
</dbReference>
<dbReference type="InterPro" id="IPR032823">
    <property type="entry name" value="BCA_ABC_TP_C"/>
</dbReference>
<dbReference type="Proteomes" id="UP000315217">
    <property type="component" value="Unassembled WGS sequence"/>
</dbReference>
<dbReference type="GO" id="GO:0015188">
    <property type="term" value="F:L-isoleucine transmembrane transporter activity"/>
    <property type="evidence" value="ECO:0007669"/>
    <property type="project" value="TreeGrafter"/>
</dbReference>
<dbReference type="GO" id="GO:0005304">
    <property type="term" value="F:L-valine transmembrane transporter activity"/>
    <property type="evidence" value="ECO:0007669"/>
    <property type="project" value="TreeGrafter"/>
</dbReference>
<dbReference type="EMBL" id="VBAI01000176">
    <property type="protein sequence ID" value="TMJ08859.1"/>
    <property type="molecule type" value="Genomic_DNA"/>
</dbReference>
<gene>
    <name evidence="5" type="ORF">E6G98_11120</name>
</gene>
<evidence type="ECO:0000256" key="1">
    <source>
        <dbReference type="ARBA" id="ARBA00022448"/>
    </source>
</evidence>
<dbReference type="GO" id="GO:0015808">
    <property type="term" value="P:L-alanine transport"/>
    <property type="evidence" value="ECO:0007669"/>
    <property type="project" value="TreeGrafter"/>
</dbReference>
<dbReference type="InterPro" id="IPR027417">
    <property type="entry name" value="P-loop_NTPase"/>
</dbReference>
<keyword evidence="3 5" id="KW-0067">ATP-binding</keyword>
<dbReference type="GO" id="GO:0005524">
    <property type="term" value="F:ATP binding"/>
    <property type="evidence" value="ECO:0007669"/>
    <property type="project" value="UniProtKB-KW"/>
</dbReference>
<dbReference type="GO" id="GO:0015192">
    <property type="term" value="F:L-phenylalanine transmembrane transporter activity"/>
    <property type="evidence" value="ECO:0007669"/>
    <property type="project" value="TreeGrafter"/>
</dbReference>
<keyword evidence="2" id="KW-0547">Nucleotide-binding</keyword>
<dbReference type="GO" id="GO:1903805">
    <property type="term" value="P:L-valine import across plasma membrane"/>
    <property type="evidence" value="ECO:0007669"/>
    <property type="project" value="TreeGrafter"/>
</dbReference>
<proteinExistence type="predicted"/>
<evidence type="ECO:0000313" key="6">
    <source>
        <dbReference type="Proteomes" id="UP000315217"/>
    </source>
</evidence>
<dbReference type="GO" id="GO:1903806">
    <property type="term" value="P:L-isoleucine import across plasma membrane"/>
    <property type="evidence" value="ECO:0007669"/>
    <property type="project" value="TreeGrafter"/>
</dbReference>
<evidence type="ECO:0000259" key="4">
    <source>
        <dbReference type="PROSITE" id="PS50893"/>
    </source>
</evidence>
<dbReference type="GO" id="GO:0042941">
    <property type="term" value="P:D-alanine transmembrane transport"/>
    <property type="evidence" value="ECO:0007669"/>
    <property type="project" value="TreeGrafter"/>
</dbReference>
<dbReference type="GO" id="GO:0016887">
    <property type="term" value="F:ATP hydrolysis activity"/>
    <property type="evidence" value="ECO:0007669"/>
    <property type="project" value="InterPro"/>
</dbReference>
<keyword evidence="1" id="KW-0813">Transport</keyword>
<name>A0A537LLF9_9BACT</name>
<evidence type="ECO:0000313" key="5">
    <source>
        <dbReference type="EMBL" id="TMJ08859.1"/>
    </source>
</evidence>
<organism evidence="5 6">
    <name type="scientific">Candidatus Segetimicrobium genomatis</name>
    <dbReference type="NCBI Taxonomy" id="2569760"/>
    <lineage>
        <taxon>Bacteria</taxon>
        <taxon>Bacillati</taxon>
        <taxon>Candidatus Sysuimicrobiota</taxon>
        <taxon>Candidatus Sysuimicrobiia</taxon>
        <taxon>Candidatus Sysuimicrobiales</taxon>
        <taxon>Candidatus Segetimicrobiaceae</taxon>
        <taxon>Candidatus Segetimicrobium</taxon>
    </lineage>
</organism>
<reference evidence="5 6" key="1">
    <citation type="journal article" date="2019" name="Nat. Microbiol.">
        <title>Mediterranean grassland soil C-N compound turnover is dependent on rainfall and depth, and is mediated by genomically divergent microorganisms.</title>
        <authorList>
            <person name="Diamond S."/>
            <person name="Andeer P.F."/>
            <person name="Li Z."/>
            <person name="Crits-Christoph A."/>
            <person name="Burstein D."/>
            <person name="Anantharaman K."/>
            <person name="Lane K.R."/>
            <person name="Thomas B.C."/>
            <person name="Pan C."/>
            <person name="Northen T.R."/>
            <person name="Banfield J.F."/>
        </authorList>
    </citation>
    <scope>NUCLEOTIDE SEQUENCE [LARGE SCALE GENOMIC DNA]</scope>
    <source>
        <strain evidence="5">NP_1</strain>
    </source>
</reference>
<accession>A0A537LLF9</accession>
<evidence type="ECO:0000256" key="3">
    <source>
        <dbReference type="ARBA" id="ARBA00022840"/>
    </source>
</evidence>
<protein>
    <submittedName>
        <fullName evidence="5">ABC transporter ATP-binding protein</fullName>
    </submittedName>
</protein>
<comment type="caution">
    <text evidence="5">The sequence shown here is derived from an EMBL/GenBank/DDBJ whole genome shotgun (WGS) entry which is preliminary data.</text>
</comment>